<sequence length="129" mass="14547">MTGIDPTIAGQLARFSRAFNSNDVAEAARCVTDDFVWIYYEGPDRPEGRVIRGVEAACAAVVERASRLSRAIVFTESRQYQCGQSVFVTYRASGEFRDSGPFDVRAVDIYTFRGDKLLSKDTYWKIITR</sequence>
<dbReference type="InterPro" id="IPR037401">
    <property type="entry name" value="SnoaL-like"/>
</dbReference>
<dbReference type="Gene3D" id="3.10.450.50">
    <property type="match status" value="1"/>
</dbReference>
<organism evidence="2">
    <name type="scientific">marine metagenome</name>
    <dbReference type="NCBI Taxonomy" id="408172"/>
    <lineage>
        <taxon>unclassified sequences</taxon>
        <taxon>metagenomes</taxon>
        <taxon>ecological metagenomes</taxon>
    </lineage>
</organism>
<evidence type="ECO:0000259" key="1">
    <source>
        <dbReference type="Pfam" id="PF12680"/>
    </source>
</evidence>
<feature type="domain" description="SnoaL-like" evidence="1">
    <location>
        <begin position="13"/>
        <end position="117"/>
    </location>
</feature>
<accession>A0A382F2E7</accession>
<proteinExistence type="predicted"/>
<evidence type="ECO:0000313" key="2">
    <source>
        <dbReference type="EMBL" id="SVB56247.1"/>
    </source>
</evidence>
<gene>
    <name evidence="2" type="ORF">METZ01_LOCUS209101</name>
</gene>
<dbReference type="InterPro" id="IPR032710">
    <property type="entry name" value="NTF2-like_dom_sf"/>
</dbReference>
<protein>
    <recommendedName>
        <fullName evidence="1">SnoaL-like domain-containing protein</fullName>
    </recommendedName>
</protein>
<name>A0A382F2E7_9ZZZZ</name>
<dbReference type="SUPFAM" id="SSF54427">
    <property type="entry name" value="NTF2-like"/>
    <property type="match status" value="1"/>
</dbReference>
<dbReference type="Pfam" id="PF12680">
    <property type="entry name" value="SnoaL_2"/>
    <property type="match status" value="1"/>
</dbReference>
<dbReference type="EMBL" id="UINC01047234">
    <property type="protein sequence ID" value="SVB56247.1"/>
    <property type="molecule type" value="Genomic_DNA"/>
</dbReference>
<reference evidence="2" key="1">
    <citation type="submission" date="2018-05" db="EMBL/GenBank/DDBJ databases">
        <authorList>
            <person name="Lanie J.A."/>
            <person name="Ng W.-L."/>
            <person name="Kazmierczak K.M."/>
            <person name="Andrzejewski T.M."/>
            <person name="Davidsen T.M."/>
            <person name="Wayne K.J."/>
            <person name="Tettelin H."/>
            <person name="Glass J.I."/>
            <person name="Rusch D."/>
            <person name="Podicherti R."/>
            <person name="Tsui H.-C.T."/>
            <person name="Winkler M.E."/>
        </authorList>
    </citation>
    <scope>NUCLEOTIDE SEQUENCE</scope>
</reference>
<dbReference type="AlphaFoldDB" id="A0A382F2E7"/>